<dbReference type="OrthoDB" id="5103at2759"/>
<keyword evidence="10" id="KW-1185">Reference proteome</keyword>
<feature type="region of interest" description="Disordered" evidence="7">
    <location>
        <begin position="1"/>
        <end position="31"/>
    </location>
</feature>
<dbReference type="GO" id="GO:0016020">
    <property type="term" value="C:membrane"/>
    <property type="evidence" value="ECO:0007669"/>
    <property type="project" value="UniProtKB-SubCell"/>
</dbReference>
<dbReference type="UniPathway" id="UPA00199"/>
<dbReference type="SMART" id="SM00212">
    <property type="entry name" value="UBCc"/>
    <property type="match status" value="1"/>
</dbReference>
<dbReference type="Pfam" id="PF10520">
    <property type="entry name" value="Lipid_desat"/>
    <property type="match status" value="1"/>
</dbReference>
<accession>A0A6P8FHH9</accession>
<keyword evidence="5 8" id="KW-1133">Transmembrane helix</keyword>
<evidence type="ECO:0000256" key="4">
    <source>
        <dbReference type="ARBA" id="ARBA00022786"/>
    </source>
</evidence>
<dbReference type="GO" id="GO:0006631">
    <property type="term" value="P:fatty acid metabolic process"/>
    <property type="evidence" value="ECO:0007669"/>
    <property type="project" value="UniProtKB-UniPathway"/>
</dbReference>
<evidence type="ECO:0000256" key="5">
    <source>
        <dbReference type="ARBA" id="ARBA00022989"/>
    </source>
</evidence>
<protein>
    <submittedName>
        <fullName evidence="11">Transmembrane protein 189</fullName>
    </submittedName>
</protein>
<keyword evidence="6 8" id="KW-0472">Membrane</keyword>
<dbReference type="InterPro" id="IPR019547">
    <property type="entry name" value="Lipid_desat"/>
</dbReference>
<feature type="domain" description="UBC core" evidence="9">
    <location>
        <begin position="239"/>
        <end position="374"/>
    </location>
</feature>
<dbReference type="KEGG" id="char:105894251"/>
<dbReference type="Pfam" id="PF00179">
    <property type="entry name" value="UQ_con"/>
    <property type="match status" value="1"/>
</dbReference>
<dbReference type="Gene3D" id="3.10.110.10">
    <property type="entry name" value="Ubiquitin Conjugating Enzyme"/>
    <property type="match status" value="1"/>
</dbReference>
<gene>
    <name evidence="11" type="primary">peds1</name>
</gene>
<dbReference type="GO" id="GO:0016491">
    <property type="term" value="F:oxidoreductase activity"/>
    <property type="evidence" value="ECO:0007669"/>
    <property type="project" value="TreeGrafter"/>
</dbReference>
<feature type="compositionally biased region" description="Basic and acidic residues" evidence="7">
    <location>
        <begin position="1"/>
        <end position="23"/>
    </location>
</feature>
<evidence type="ECO:0000256" key="7">
    <source>
        <dbReference type="SAM" id="MobiDB-lite"/>
    </source>
</evidence>
<evidence type="ECO:0000256" key="8">
    <source>
        <dbReference type="SAM" id="Phobius"/>
    </source>
</evidence>
<dbReference type="GeneID" id="105894251"/>
<feature type="transmembrane region" description="Helical" evidence="8">
    <location>
        <begin position="52"/>
        <end position="71"/>
    </location>
</feature>
<dbReference type="PROSITE" id="PS50127">
    <property type="entry name" value="UBC_2"/>
    <property type="match status" value="1"/>
</dbReference>
<dbReference type="InterPro" id="IPR016135">
    <property type="entry name" value="UBQ-conjugating_enzyme/RWD"/>
</dbReference>
<evidence type="ECO:0000313" key="11">
    <source>
        <dbReference type="RefSeq" id="XP_031422682.1"/>
    </source>
</evidence>
<sequence>MARVEDENRVEEKLRTPEDREPGRSVPRWGPQHAGARELANLYSPGKRCQEWISVLLCFSLMAFNLVHLLSNFHLSHLWSILLACVAGVLTADFASGLVHWGADTWGSVDLPIFGKAFIRPFREHHIDPTAITRHDFIETNGDNCMLTIIPLANMAISFLTLSPEQYHNYPWHCYLFALAIFVTLTNQIHKWSHTYFGLPRWVQKLQDWHVLLPRKHHRVHHVSPHETYFCITTGVKVPRNFRLLEELEEGQKGVGDGTVSWGLEDDEDMTLTRWRGMIIGPPRTIYENRMYSLRVECGPRYPETAPFVRFVTKINLNGVHNSNGVVDTRAVSALAKWQNSYSIRVVLQELRRLMMCKENMKLPQPPEGQIYTN</sequence>
<dbReference type="AlphaFoldDB" id="A0A6P8FHH9"/>
<dbReference type="CDD" id="cd23807">
    <property type="entry name" value="UEV_UBE2V"/>
    <property type="match status" value="1"/>
</dbReference>
<proteinExistence type="inferred from homology"/>
<dbReference type="CTD" id="450031"/>
<evidence type="ECO:0000313" key="10">
    <source>
        <dbReference type="Proteomes" id="UP000515152"/>
    </source>
</evidence>
<evidence type="ECO:0000256" key="2">
    <source>
        <dbReference type="ARBA" id="ARBA00007620"/>
    </source>
</evidence>
<dbReference type="Proteomes" id="UP000515152">
    <property type="component" value="Chromosome 4"/>
</dbReference>
<evidence type="ECO:0000256" key="3">
    <source>
        <dbReference type="ARBA" id="ARBA00022692"/>
    </source>
</evidence>
<evidence type="ECO:0000256" key="6">
    <source>
        <dbReference type="ARBA" id="ARBA00023136"/>
    </source>
</evidence>
<dbReference type="FunFam" id="3.10.110.10:FF:000012">
    <property type="entry name" value="Ubiquitin-conjugating enzyme E2 variant 2"/>
    <property type="match status" value="1"/>
</dbReference>
<reference evidence="11" key="1">
    <citation type="submission" date="2025-08" db="UniProtKB">
        <authorList>
            <consortium name="RefSeq"/>
        </authorList>
    </citation>
    <scope>IDENTIFICATION</scope>
</reference>
<name>A0A6P8FHH9_CLUHA</name>
<dbReference type="SUPFAM" id="SSF54495">
    <property type="entry name" value="UBC-like"/>
    <property type="match status" value="1"/>
</dbReference>
<keyword evidence="4" id="KW-0833">Ubl conjugation pathway</keyword>
<evidence type="ECO:0000256" key="1">
    <source>
        <dbReference type="ARBA" id="ARBA00004141"/>
    </source>
</evidence>
<organism evidence="10 11">
    <name type="scientific">Clupea harengus</name>
    <name type="common">Atlantic herring</name>
    <dbReference type="NCBI Taxonomy" id="7950"/>
    <lineage>
        <taxon>Eukaryota</taxon>
        <taxon>Metazoa</taxon>
        <taxon>Chordata</taxon>
        <taxon>Craniata</taxon>
        <taxon>Vertebrata</taxon>
        <taxon>Euteleostomi</taxon>
        <taxon>Actinopterygii</taxon>
        <taxon>Neopterygii</taxon>
        <taxon>Teleostei</taxon>
        <taxon>Clupei</taxon>
        <taxon>Clupeiformes</taxon>
        <taxon>Clupeoidei</taxon>
        <taxon>Clupeidae</taxon>
        <taxon>Clupea</taxon>
    </lineage>
</organism>
<dbReference type="InterPro" id="IPR000608">
    <property type="entry name" value="UBC"/>
</dbReference>
<evidence type="ECO:0000259" key="9">
    <source>
        <dbReference type="PROSITE" id="PS50127"/>
    </source>
</evidence>
<keyword evidence="3 8" id="KW-0812">Transmembrane</keyword>
<dbReference type="PANTHER" id="PTHR48177:SF1">
    <property type="entry name" value="PLASMANYLETHANOLAMINE DESATURASE 1"/>
    <property type="match status" value="1"/>
</dbReference>
<dbReference type="PANTHER" id="PTHR48177">
    <property type="entry name" value="TRANSMEMBRANE PROTEIN 189"/>
    <property type="match status" value="1"/>
</dbReference>
<dbReference type="InterPro" id="IPR052601">
    <property type="entry name" value="Plasmalogen_desaturase"/>
</dbReference>
<comment type="subcellular location">
    <subcellularLocation>
        <location evidence="1">Membrane</location>
        <topology evidence="1">Multi-pass membrane protein</topology>
    </subcellularLocation>
</comment>
<dbReference type="RefSeq" id="XP_031422682.1">
    <property type="nucleotide sequence ID" value="XM_031566822.2"/>
</dbReference>
<comment type="similarity">
    <text evidence="2">Belongs to the fatty acid desaturase CarF family.</text>
</comment>